<organism evidence="1 2">
    <name type="scientific">Pedobacter soli</name>
    <dbReference type="NCBI Taxonomy" id="390242"/>
    <lineage>
        <taxon>Bacteria</taxon>
        <taxon>Pseudomonadati</taxon>
        <taxon>Bacteroidota</taxon>
        <taxon>Sphingobacteriia</taxon>
        <taxon>Sphingobacteriales</taxon>
        <taxon>Sphingobacteriaceae</taxon>
        <taxon>Pedobacter</taxon>
    </lineage>
</organism>
<accession>A0A1G6PUL1</accession>
<gene>
    <name evidence="1" type="ORF">SAMN04488024_103156</name>
</gene>
<reference evidence="2" key="1">
    <citation type="submission" date="2016-10" db="EMBL/GenBank/DDBJ databases">
        <authorList>
            <person name="Varghese N."/>
            <person name="Submissions S."/>
        </authorList>
    </citation>
    <scope>NUCLEOTIDE SEQUENCE [LARGE SCALE GENOMIC DNA]</scope>
    <source>
        <strain evidence="2">DSM 18609</strain>
    </source>
</reference>
<dbReference type="EMBL" id="FMZH01000003">
    <property type="protein sequence ID" value="SDC83803.1"/>
    <property type="molecule type" value="Genomic_DNA"/>
</dbReference>
<dbReference type="AlphaFoldDB" id="A0A1G6PUL1"/>
<name>A0A1G6PUL1_9SPHI</name>
<keyword evidence="2" id="KW-1185">Reference proteome</keyword>
<evidence type="ECO:0000313" key="1">
    <source>
        <dbReference type="EMBL" id="SDC83803.1"/>
    </source>
</evidence>
<sequence>MKMSGVYFWGYMILKNVKTPILSFFQNRRVNFSSFPAPIQYL</sequence>
<dbReference type="Proteomes" id="UP000199455">
    <property type="component" value="Unassembled WGS sequence"/>
</dbReference>
<proteinExistence type="predicted"/>
<protein>
    <submittedName>
        <fullName evidence="1">Uncharacterized protein</fullName>
    </submittedName>
</protein>
<evidence type="ECO:0000313" key="2">
    <source>
        <dbReference type="Proteomes" id="UP000199455"/>
    </source>
</evidence>